<dbReference type="InterPro" id="IPR052216">
    <property type="entry name" value="CRISPR_Csm3_endoribonuclease"/>
</dbReference>
<proteinExistence type="inferred from homology"/>
<evidence type="ECO:0000313" key="10">
    <source>
        <dbReference type="EMBL" id="KZX12088.1"/>
    </source>
</evidence>
<evidence type="ECO:0000313" key="11">
    <source>
        <dbReference type="Proteomes" id="UP000077428"/>
    </source>
</evidence>
<keyword evidence="7" id="KW-0051">Antiviral defense</keyword>
<comment type="caution">
    <text evidence="10">The sequence shown here is derived from an EMBL/GenBank/DDBJ whole genome shotgun (WGS) entry which is preliminary data.</text>
</comment>
<dbReference type="PATRIC" id="fig|66851.6.peg.1434"/>
<evidence type="ECO:0000259" key="9">
    <source>
        <dbReference type="Pfam" id="PF03787"/>
    </source>
</evidence>
<evidence type="ECO:0000256" key="4">
    <source>
        <dbReference type="ARBA" id="ARBA00022759"/>
    </source>
</evidence>
<reference evidence="11" key="1">
    <citation type="journal article" date="2016" name="Genome Announc.">
        <title>Draft Genome Sequences of Methanobrevibacter curvatus DSM11111, Methanobrevibacter cuticularis DSM11139, Methanobrevibacter filiformis DSM11501, and Methanobrevibacter oralis DSM7256.</title>
        <authorList>
            <person name="Poehlein A."/>
            <person name="Seedorf H."/>
        </authorList>
    </citation>
    <scope>NUCLEOTIDE SEQUENCE [LARGE SCALE GENOMIC DNA]</scope>
    <source>
        <strain evidence="11">DSM 7256 / JCM 30027 / ZR</strain>
    </source>
</reference>
<dbReference type="NCBIfam" id="TIGR02582">
    <property type="entry name" value="cas7_TM1809"/>
    <property type="match status" value="1"/>
</dbReference>
<feature type="domain" description="CRISPR type III-associated protein" evidence="9">
    <location>
        <begin position="12"/>
        <end position="203"/>
    </location>
</feature>
<dbReference type="STRING" id="66851.MBORA_13170"/>
<gene>
    <name evidence="10" type="ORF">MBORA_13170</name>
</gene>
<evidence type="ECO:0000256" key="7">
    <source>
        <dbReference type="ARBA" id="ARBA00023118"/>
    </source>
</evidence>
<dbReference type="OrthoDB" id="44077at2157"/>
<evidence type="ECO:0000256" key="6">
    <source>
        <dbReference type="ARBA" id="ARBA00022884"/>
    </source>
</evidence>
<sequence>MFIENYVIGGTILCKTGLHIGGSSDNIDIGGSDNPVIRDSVSGLPYIPGSSLKGKLRSLLELSDKKSAESVIRNRGKVATDKTCIASKLFGVSAEQGNTELKFPTRTIVRDSYPTEETLELWRESQDLLNGTELKYENTINRIDSSANPRNIERVPKNSRFSFEIIFSKYEDDDVNIIKLLEAIKLLEDNYLGGSGSRGFGQVVFENISISKRNVEYYVEDSKEDVIIENSTIKEAIEAVRN</sequence>
<evidence type="ECO:0000256" key="2">
    <source>
        <dbReference type="ARBA" id="ARBA00022150"/>
    </source>
</evidence>
<keyword evidence="6" id="KW-0694">RNA-binding</keyword>
<name>A0A166AJ01_METOA</name>
<dbReference type="Proteomes" id="UP000077428">
    <property type="component" value="Unassembled WGS sequence"/>
</dbReference>
<dbReference type="EMBL" id="LWMU01000076">
    <property type="protein sequence ID" value="KZX12088.1"/>
    <property type="molecule type" value="Genomic_DNA"/>
</dbReference>
<comment type="similarity">
    <text evidence="1">Belongs to the CRISPR-associated Csm3 family.</text>
</comment>
<keyword evidence="11" id="KW-1185">Reference proteome</keyword>
<evidence type="ECO:0000256" key="8">
    <source>
        <dbReference type="ARBA" id="ARBA00033183"/>
    </source>
</evidence>
<accession>A0A166AJ01</accession>
<dbReference type="InterPro" id="IPR013412">
    <property type="entry name" value="CRISPR-assoc_RAMP_Csm3"/>
</dbReference>
<dbReference type="RefSeq" id="WP_042694876.1">
    <property type="nucleotide sequence ID" value="NZ_CABMAB010000054.1"/>
</dbReference>
<evidence type="ECO:0000256" key="5">
    <source>
        <dbReference type="ARBA" id="ARBA00022801"/>
    </source>
</evidence>
<keyword evidence="3" id="KW-0540">Nuclease</keyword>
<organism evidence="10 11">
    <name type="scientific">Methanobrevibacter oralis</name>
    <dbReference type="NCBI Taxonomy" id="66851"/>
    <lineage>
        <taxon>Archaea</taxon>
        <taxon>Methanobacteriati</taxon>
        <taxon>Methanobacteriota</taxon>
        <taxon>Methanomada group</taxon>
        <taxon>Methanobacteria</taxon>
        <taxon>Methanobacteriales</taxon>
        <taxon>Methanobacteriaceae</taxon>
        <taxon>Methanobrevibacter</taxon>
    </lineage>
</organism>
<dbReference type="GO" id="GO:0016787">
    <property type="term" value="F:hydrolase activity"/>
    <property type="evidence" value="ECO:0007669"/>
    <property type="project" value="UniProtKB-KW"/>
</dbReference>
<evidence type="ECO:0000256" key="1">
    <source>
        <dbReference type="ARBA" id="ARBA00006342"/>
    </source>
</evidence>
<dbReference type="Pfam" id="PF03787">
    <property type="entry name" value="RAMPs"/>
    <property type="match status" value="1"/>
</dbReference>
<dbReference type="InterPro" id="IPR005537">
    <property type="entry name" value="RAMP_III_fam"/>
</dbReference>
<dbReference type="GO" id="GO:0004519">
    <property type="term" value="F:endonuclease activity"/>
    <property type="evidence" value="ECO:0007669"/>
    <property type="project" value="UniProtKB-KW"/>
</dbReference>
<keyword evidence="5" id="KW-0378">Hydrolase</keyword>
<dbReference type="GO" id="GO:0051607">
    <property type="term" value="P:defense response to virus"/>
    <property type="evidence" value="ECO:0007669"/>
    <property type="project" value="UniProtKB-KW"/>
</dbReference>
<dbReference type="AlphaFoldDB" id="A0A166AJ01"/>
<evidence type="ECO:0000256" key="3">
    <source>
        <dbReference type="ARBA" id="ARBA00022722"/>
    </source>
</evidence>
<protein>
    <recommendedName>
        <fullName evidence="2">CRISPR system Cms endoribonuclease Csm3</fullName>
    </recommendedName>
    <alternativeName>
        <fullName evidence="8">CRISPR type III A-associated RAMP protein Csm3</fullName>
    </alternativeName>
</protein>
<dbReference type="PANTHER" id="PTHR35579:SF3">
    <property type="entry name" value="CRISPR SYSTEM CMS ENDORIBONUCLEASE CSM3"/>
    <property type="match status" value="1"/>
</dbReference>
<keyword evidence="4" id="KW-0255">Endonuclease</keyword>
<dbReference type="PANTHER" id="PTHR35579">
    <property type="entry name" value="CRISPR SYSTEM CMS ENDORIBONUCLEASE CSM3"/>
    <property type="match status" value="1"/>
</dbReference>
<dbReference type="GO" id="GO:0003723">
    <property type="term" value="F:RNA binding"/>
    <property type="evidence" value="ECO:0007669"/>
    <property type="project" value="UniProtKB-KW"/>
</dbReference>